<evidence type="ECO:0000313" key="7">
    <source>
        <dbReference type="Proteomes" id="UP000290378"/>
    </source>
</evidence>
<keyword evidence="3" id="KW-0418">Kinase</keyword>
<dbReference type="PANTHER" id="PTHR37419">
    <property type="entry name" value="SERINE/THREONINE-PROTEIN KINASE TOXIN HIPA"/>
    <property type="match status" value="1"/>
</dbReference>
<dbReference type="InterPro" id="IPR052028">
    <property type="entry name" value="HipA_Ser/Thr_kinase"/>
</dbReference>
<keyword evidence="2" id="KW-0808">Transferase</keyword>
<evidence type="ECO:0000259" key="4">
    <source>
        <dbReference type="Pfam" id="PF07804"/>
    </source>
</evidence>
<dbReference type="Gene3D" id="1.10.1070.20">
    <property type="match status" value="1"/>
</dbReference>
<evidence type="ECO:0000259" key="5">
    <source>
        <dbReference type="Pfam" id="PF13657"/>
    </source>
</evidence>
<protein>
    <submittedName>
        <fullName evidence="6">Uncharacterized protein</fullName>
    </submittedName>
</protein>
<sequence length="419" mass="48016">MEEINAYIYGKKIGTMIEHQGVIYFEYDKEFKINGLEISPIKLHTSKTNDAYTNLEHTTLYHGMAGVFFDSLPDKHGMAFIDRYFEKQGLKPFEVTLLHKLAFIGDRGMGAIEYVPKEDDIAVTSDVAINAKEAYEEMKQGILSDESSIESLMNIRQSVSPIGGGRPKMLVQYNYETKEIRLNKKELHKGYKRAIIKFDEIYEGVGSIGLTKLEYIFMSIAKEVGINTSEFQLINEGYANHLLVKRFDRDDNDEKIHMCSASGLMHLDISVLKATSYEYLFMLTRNICKSFENIEELFKRMILNILIFNFDDHAKNFAYLMDKNGKWSLSPAYDITYSKGLMKSHTTTICGKDLNITRDDVLKIAKSQGIKQIIATKIIDNCIDVVKTFEEKAKDIKLDINTIEECKNDINTQIKLLIK</sequence>
<dbReference type="PANTHER" id="PTHR37419:SF8">
    <property type="entry name" value="TOXIN YJJJ"/>
    <property type="match status" value="1"/>
</dbReference>
<name>A0A6M8NPU3_9BACT</name>
<evidence type="ECO:0000256" key="1">
    <source>
        <dbReference type="ARBA" id="ARBA00010164"/>
    </source>
</evidence>
<dbReference type="RefSeq" id="WP_129013791.1">
    <property type="nucleotide sequence ID" value="NZ_CBCSEI010000010.1"/>
</dbReference>
<dbReference type="AlphaFoldDB" id="A0A6M8NPU3"/>
<feature type="domain" description="HipA-like C-terminal" evidence="4">
    <location>
        <begin position="162"/>
        <end position="385"/>
    </location>
</feature>
<gene>
    <name evidence="6" type="ORF">CP963_08740</name>
</gene>
<reference evidence="6 7" key="1">
    <citation type="submission" date="2017-09" db="EMBL/GenBank/DDBJ databases">
        <title>Genomics of the genus Arcobacter.</title>
        <authorList>
            <person name="Perez-Cataluna A."/>
            <person name="Figueras M.J."/>
            <person name="Salas-Masso N."/>
        </authorList>
    </citation>
    <scope>NUCLEOTIDE SEQUENCE [LARGE SCALE GENOMIC DNA]</scope>
    <source>
        <strain evidence="6 7">CECT 7834</strain>
    </source>
</reference>
<comment type="caution">
    <text evidence="6">The sequence shown here is derived from an EMBL/GenBank/DDBJ whole genome shotgun (WGS) entry which is preliminary data.</text>
</comment>
<evidence type="ECO:0000256" key="3">
    <source>
        <dbReference type="ARBA" id="ARBA00022777"/>
    </source>
</evidence>
<evidence type="ECO:0000256" key="2">
    <source>
        <dbReference type="ARBA" id="ARBA00022679"/>
    </source>
</evidence>
<feature type="domain" description="HipA N-terminal subdomain 1" evidence="5">
    <location>
        <begin position="5"/>
        <end position="114"/>
    </location>
</feature>
<accession>A0A6M8NPU3</accession>
<dbReference type="InterPro" id="IPR017508">
    <property type="entry name" value="HipA_N1"/>
</dbReference>
<dbReference type="Pfam" id="PF07804">
    <property type="entry name" value="HipA_C"/>
    <property type="match status" value="1"/>
</dbReference>
<evidence type="ECO:0000313" key="6">
    <source>
        <dbReference type="EMBL" id="RXI40467.1"/>
    </source>
</evidence>
<organism evidence="6 7">
    <name type="scientific">Arcobacter cloacae</name>
    <dbReference type="NCBI Taxonomy" id="1054034"/>
    <lineage>
        <taxon>Bacteria</taxon>
        <taxon>Pseudomonadati</taxon>
        <taxon>Campylobacterota</taxon>
        <taxon>Epsilonproteobacteria</taxon>
        <taxon>Campylobacterales</taxon>
        <taxon>Arcobacteraceae</taxon>
        <taxon>Arcobacter</taxon>
    </lineage>
</organism>
<dbReference type="InterPro" id="IPR012893">
    <property type="entry name" value="HipA-like_C"/>
</dbReference>
<dbReference type="GO" id="GO:0005829">
    <property type="term" value="C:cytosol"/>
    <property type="evidence" value="ECO:0007669"/>
    <property type="project" value="TreeGrafter"/>
</dbReference>
<dbReference type="Pfam" id="PF13657">
    <property type="entry name" value="Couple_hipA"/>
    <property type="match status" value="1"/>
</dbReference>
<keyword evidence="7" id="KW-1185">Reference proteome</keyword>
<dbReference type="EMBL" id="NXII01000010">
    <property type="protein sequence ID" value="RXI40467.1"/>
    <property type="molecule type" value="Genomic_DNA"/>
</dbReference>
<proteinExistence type="inferred from homology"/>
<dbReference type="GO" id="GO:0004674">
    <property type="term" value="F:protein serine/threonine kinase activity"/>
    <property type="evidence" value="ECO:0007669"/>
    <property type="project" value="TreeGrafter"/>
</dbReference>
<comment type="similarity">
    <text evidence="1">Belongs to the HipA Ser/Thr kinase family.</text>
</comment>
<dbReference type="Proteomes" id="UP000290378">
    <property type="component" value="Unassembled WGS sequence"/>
</dbReference>